<proteinExistence type="inferred from homology"/>
<dbReference type="EC" id="3.5.1.16" evidence="11"/>
<dbReference type="InterPro" id="IPR010169">
    <property type="entry name" value="AcOrn-deacetyl"/>
</dbReference>
<evidence type="ECO:0000256" key="6">
    <source>
        <dbReference type="ARBA" id="ARBA00022723"/>
    </source>
</evidence>
<evidence type="ECO:0000313" key="11">
    <source>
        <dbReference type="EMBL" id="CDX12144.1"/>
    </source>
</evidence>
<dbReference type="InterPro" id="IPR001261">
    <property type="entry name" value="ArgE/DapE_CS"/>
</dbReference>
<evidence type="ECO:0000256" key="4">
    <source>
        <dbReference type="ARBA" id="ARBA00022571"/>
    </source>
</evidence>
<dbReference type="InterPro" id="IPR011650">
    <property type="entry name" value="Peptidase_M20_dimer"/>
</dbReference>
<dbReference type="SUPFAM" id="SSF55031">
    <property type="entry name" value="Bacterial exopeptidase dimerisation domain"/>
    <property type="match status" value="1"/>
</dbReference>
<dbReference type="PROSITE" id="PS00759">
    <property type="entry name" value="ARGE_DAPE_CPG2_2"/>
    <property type="match status" value="1"/>
</dbReference>
<dbReference type="Pfam" id="PF07687">
    <property type="entry name" value="M20_dimer"/>
    <property type="match status" value="1"/>
</dbReference>
<organism evidence="11 12">
    <name type="scientific">Mesorhizobium plurifarium</name>
    <dbReference type="NCBI Taxonomy" id="69974"/>
    <lineage>
        <taxon>Bacteria</taxon>
        <taxon>Pseudomonadati</taxon>
        <taxon>Pseudomonadota</taxon>
        <taxon>Alphaproteobacteria</taxon>
        <taxon>Hyphomicrobiales</taxon>
        <taxon>Phyllobacteriaceae</taxon>
        <taxon>Mesorhizobium</taxon>
    </lineage>
</organism>
<protein>
    <submittedName>
        <fullName evidence="11">Acetylornithine deacetylase</fullName>
        <ecNumber evidence="11">3.5.1.16</ecNumber>
    </submittedName>
</protein>
<dbReference type="NCBIfam" id="NF005710">
    <property type="entry name" value="PRK07522.1"/>
    <property type="match status" value="1"/>
</dbReference>
<evidence type="ECO:0000256" key="1">
    <source>
        <dbReference type="ARBA" id="ARBA00001947"/>
    </source>
</evidence>
<dbReference type="AlphaFoldDB" id="A0A090EYG4"/>
<dbReference type="Gene3D" id="3.30.70.360">
    <property type="match status" value="1"/>
</dbReference>
<evidence type="ECO:0000256" key="5">
    <source>
        <dbReference type="ARBA" id="ARBA00022605"/>
    </source>
</evidence>
<dbReference type="Proteomes" id="UP000045285">
    <property type="component" value="Unassembled WGS sequence"/>
</dbReference>
<name>A0A090EYG4_MESPL</name>
<dbReference type="GO" id="GO:0006526">
    <property type="term" value="P:L-arginine biosynthetic process"/>
    <property type="evidence" value="ECO:0007669"/>
    <property type="project" value="UniProtKB-KW"/>
</dbReference>
<sequence>MDVCDILDRLVAFPSVAGRPNNDIAGWIETYLREYGAKVRLVPGPEGDRSNLFATIGPADVSGYVLSGHMDVVPAAEPQWSSTPFALRKEGERLYGRGTTDMKGFLSAVLAAVPVLSHLRLARPIHVAFSYDEEIGCRGVPYLIARLPELCAKPLGVIVGEPSGMRAVRGHKGKAAARVTIHGRSGHSSRPDLGLNAIHAMSDVLSAAVREAERLRHGPSDASFEPAYSSLQAGVIVGGQSVNIIPDSCTIELEARAIPDIDPAGLLAPVKAQAEALAARGYVVEWTPLSAYPALSLPQDSALSVLLGELTGAAPLAAVSYGTEAGLYQAAGLDAIICGPGDIGRAHKPDEYVLESELAACRQMIEALGARCAT</sequence>
<dbReference type="InterPro" id="IPR036264">
    <property type="entry name" value="Bact_exopeptidase_dim_dom"/>
</dbReference>
<keyword evidence="6" id="KW-0479">Metal-binding</keyword>
<keyword evidence="9" id="KW-0170">Cobalt</keyword>
<comment type="cofactor">
    <cofactor evidence="1">
        <name>Zn(2+)</name>
        <dbReference type="ChEBI" id="CHEBI:29105"/>
    </cofactor>
</comment>
<feature type="domain" description="Peptidase M20 dimerisation" evidence="10">
    <location>
        <begin position="170"/>
        <end position="279"/>
    </location>
</feature>
<keyword evidence="3" id="KW-0963">Cytoplasm</keyword>
<dbReference type="Pfam" id="PF01546">
    <property type="entry name" value="Peptidase_M20"/>
    <property type="match status" value="1"/>
</dbReference>
<accession>A0A090EYG4</accession>
<keyword evidence="5" id="KW-0028">Amino-acid biosynthesis</keyword>
<dbReference type="GO" id="GO:0008777">
    <property type="term" value="F:acetylornithine deacetylase activity"/>
    <property type="evidence" value="ECO:0007669"/>
    <property type="project" value="UniProtKB-EC"/>
</dbReference>
<reference evidence="12" key="1">
    <citation type="submission" date="2014-08" db="EMBL/GenBank/DDBJ databases">
        <authorList>
            <person name="Moulin L."/>
        </authorList>
    </citation>
    <scope>NUCLEOTIDE SEQUENCE [LARGE SCALE GENOMIC DNA]</scope>
</reference>
<evidence type="ECO:0000256" key="9">
    <source>
        <dbReference type="ARBA" id="ARBA00023285"/>
    </source>
</evidence>
<dbReference type="NCBIfam" id="TIGR01892">
    <property type="entry name" value="AcOrn-deacetyl"/>
    <property type="match status" value="1"/>
</dbReference>
<evidence type="ECO:0000313" key="12">
    <source>
        <dbReference type="Proteomes" id="UP000045285"/>
    </source>
</evidence>
<keyword evidence="4" id="KW-0055">Arginine biosynthesis</keyword>
<evidence type="ECO:0000256" key="8">
    <source>
        <dbReference type="ARBA" id="ARBA00022833"/>
    </source>
</evidence>
<dbReference type="SUPFAM" id="SSF53187">
    <property type="entry name" value="Zn-dependent exopeptidases"/>
    <property type="match status" value="1"/>
</dbReference>
<dbReference type="GO" id="GO:0046872">
    <property type="term" value="F:metal ion binding"/>
    <property type="evidence" value="ECO:0007669"/>
    <property type="project" value="UniProtKB-KW"/>
</dbReference>
<evidence type="ECO:0000259" key="10">
    <source>
        <dbReference type="Pfam" id="PF07687"/>
    </source>
</evidence>
<keyword evidence="8" id="KW-0862">Zinc</keyword>
<dbReference type="PANTHER" id="PTHR43808">
    <property type="entry name" value="ACETYLORNITHINE DEACETYLASE"/>
    <property type="match status" value="1"/>
</dbReference>
<evidence type="ECO:0000256" key="2">
    <source>
        <dbReference type="ARBA" id="ARBA00005691"/>
    </source>
</evidence>
<dbReference type="InterPro" id="IPR002933">
    <property type="entry name" value="Peptidase_M20"/>
</dbReference>
<keyword evidence="7 11" id="KW-0378">Hydrolase</keyword>
<dbReference type="PANTHER" id="PTHR43808:SF31">
    <property type="entry name" value="N-ACETYL-L-CITRULLINE DEACETYLASE"/>
    <property type="match status" value="1"/>
</dbReference>
<dbReference type="Gene3D" id="3.40.630.10">
    <property type="entry name" value="Zn peptidases"/>
    <property type="match status" value="1"/>
</dbReference>
<dbReference type="STRING" id="69974.MPLDJ20_260116"/>
<dbReference type="CDD" id="cd03894">
    <property type="entry name" value="M20_ArgE"/>
    <property type="match status" value="1"/>
</dbReference>
<keyword evidence="12" id="KW-1185">Reference proteome</keyword>
<evidence type="ECO:0000256" key="7">
    <source>
        <dbReference type="ARBA" id="ARBA00022801"/>
    </source>
</evidence>
<comment type="similarity">
    <text evidence="2">Belongs to the peptidase M20A family. ArgE subfamily.</text>
</comment>
<gene>
    <name evidence="11" type="ORF">MPL3356_110355</name>
</gene>
<evidence type="ECO:0000256" key="3">
    <source>
        <dbReference type="ARBA" id="ARBA00022490"/>
    </source>
</evidence>
<dbReference type="EMBL" id="CCMZ01000003">
    <property type="protein sequence ID" value="CDX12144.1"/>
    <property type="molecule type" value="Genomic_DNA"/>
</dbReference>
<dbReference type="InterPro" id="IPR050072">
    <property type="entry name" value="Peptidase_M20A"/>
</dbReference>